<dbReference type="Gene3D" id="2.60.40.1180">
    <property type="entry name" value="Golgi alpha-mannosidase II"/>
    <property type="match status" value="1"/>
</dbReference>
<comment type="similarity">
    <text evidence="4 14">Belongs to the glycosyl hydrolase 13 family.</text>
</comment>
<evidence type="ECO:0000256" key="1">
    <source>
        <dbReference type="ARBA" id="ARBA00000548"/>
    </source>
</evidence>
<dbReference type="OrthoDB" id="550577at2759"/>
<keyword evidence="8 15" id="KW-0378">Hydrolase</keyword>
<dbReference type="GO" id="GO:0046872">
    <property type="term" value="F:metal ion binding"/>
    <property type="evidence" value="ECO:0007669"/>
    <property type="project" value="UniProtKB-KW"/>
</dbReference>
<keyword evidence="16" id="KW-0732">Signal</keyword>
<evidence type="ECO:0000256" key="6">
    <source>
        <dbReference type="ARBA" id="ARBA00012595"/>
    </source>
</evidence>
<keyword evidence="9" id="KW-0106">Calcium</keyword>
<dbReference type="CDD" id="cd11317">
    <property type="entry name" value="AmyAc_bac_euk_AmyA"/>
    <property type="match status" value="1"/>
</dbReference>
<evidence type="ECO:0000256" key="10">
    <source>
        <dbReference type="ARBA" id="ARBA00023157"/>
    </source>
</evidence>
<evidence type="ECO:0000256" key="13">
    <source>
        <dbReference type="ARBA" id="ARBA00023295"/>
    </source>
</evidence>
<dbReference type="InterPro" id="IPR017853">
    <property type="entry name" value="GH"/>
</dbReference>
<comment type="cofactor">
    <cofactor evidence="2">
        <name>Ca(2+)</name>
        <dbReference type="ChEBI" id="CHEBI:29108"/>
    </cofactor>
</comment>
<dbReference type="Gene3D" id="3.20.20.80">
    <property type="entry name" value="Glycosidases"/>
    <property type="match status" value="1"/>
</dbReference>
<dbReference type="SUPFAM" id="SSF51011">
    <property type="entry name" value="Glycosyl hydrolase domain"/>
    <property type="match status" value="1"/>
</dbReference>
<keyword evidence="11" id="KW-0868">Chloride</keyword>
<comment type="cofactor">
    <cofactor evidence="3">
        <name>chloride</name>
        <dbReference type="ChEBI" id="CHEBI:17996"/>
    </cofactor>
</comment>
<keyword evidence="13 15" id="KW-0326">Glycosidase</keyword>
<dbReference type="SMART" id="SM00632">
    <property type="entry name" value="Aamy_C"/>
    <property type="match status" value="1"/>
</dbReference>
<dbReference type="Pfam" id="PF02806">
    <property type="entry name" value="Alpha-amylase_C"/>
    <property type="match status" value="1"/>
</dbReference>
<keyword evidence="20" id="KW-1185">Reference proteome</keyword>
<dbReference type="EC" id="3.2.1.1" evidence="6 15"/>
<dbReference type="SUPFAM" id="SSF51445">
    <property type="entry name" value="(Trans)glycosidases"/>
    <property type="match status" value="1"/>
</dbReference>
<name>A0A2A3EIS6_APICC</name>
<accession>A0A2A3EIS6</accession>
<dbReference type="AlphaFoldDB" id="A0A2A3EIS6"/>
<gene>
    <name evidence="19" type="ORF">APICC_00290</name>
</gene>
<evidence type="ECO:0000256" key="8">
    <source>
        <dbReference type="ARBA" id="ARBA00022801"/>
    </source>
</evidence>
<evidence type="ECO:0000259" key="18">
    <source>
        <dbReference type="SMART" id="SM00642"/>
    </source>
</evidence>
<dbReference type="InterPro" id="IPR006046">
    <property type="entry name" value="Alpha_amylase"/>
</dbReference>
<comment type="subunit">
    <text evidence="5">Monomer.</text>
</comment>
<dbReference type="Proteomes" id="UP000242457">
    <property type="component" value="Unassembled WGS sequence"/>
</dbReference>
<organism evidence="19 20">
    <name type="scientific">Apis cerana cerana</name>
    <name type="common">Oriental honeybee</name>
    <dbReference type="NCBI Taxonomy" id="94128"/>
    <lineage>
        <taxon>Eukaryota</taxon>
        <taxon>Metazoa</taxon>
        <taxon>Ecdysozoa</taxon>
        <taxon>Arthropoda</taxon>
        <taxon>Hexapoda</taxon>
        <taxon>Insecta</taxon>
        <taxon>Pterygota</taxon>
        <taxon>Neoptera</taxon>
        <taxon>Endopterygota</taxon>
        <taxon>Hymenoptera</taxon>
        <taxon>Apocrita</taxon>
        <taxon>Aculeata</taxon>
        <taxon>Apoidea</taxon>
        <taxon>Anthophila</taxon>
        <taxon>Apidae</taxon>
        <taxon>Apis</taxon>
    </lineage>
</organism>
<dbReference type="GO" id="GO:0004556">
    <property type="term" value="F:alpha-amylase activity"/>
    <property type="evidence" value="ECO:0007669"/>
    <property type="project" value="UniProtKB-UniRule"/>
</dbReference>
<keyword evidence="12 15" id="KW-0119">Carbohydrate metabolism</keyword>
<evidence type="ECO:0000256" key="7">
    <source>
        <dbReference type="ARBA" id="ARBA00022723"/>
    </source>
</evidence>
<evidence type="ECO:0000256" key="15">
    <source>
        <dbReference type="RuleBase" id="RU361134"/>
    </source>
</evidence>
<feature type="domain" description="Glycosyl hydrolase family 13 catalytic" evidence="18">
    <location>
        <begin position="31"/>
        <end position="394"/>
    </location>
</feature>
<dbReference type="Pfam" id="PF00128">
    <property type="entry name" value="Alpha-amylase"/>
    <property type="match status" value="1"/>
</dbReference>
<keyword evidence="10" id="KW-1015">Disulfide bond</keyword>
<dbReference type="STRING" id="94128.A0A2A3EIS6"/>
<evidence type="ECO:0000313" key="20">
    <source>
        <dbReference type="Proteomes" id="UP000242457"/>
    </source>
</evidence>
<dbReference type="PANTHER" id="PTHR43447">
    <property type="entry name" value="ALPHA-AMYLASE"/>
    <property type="match status" value="1"/>
</dbReference>
<evidence type="ECO:0000313" key="19">
    <source>
        <dbReference type="EMBL" id="PBC31627.1"/>
    </source>
</evidence>
<sequence length="493" mass="56051">MMPAIVLLLALLTLAAGEISHNDPHFAPGHDAIVHLFEWKWGDVAKECEQFLGPVGFGGVQVSPVQENIVIDKRPWWERYQPISYKWVTRSGTREQFIDMVARCNKAGVRIYVDVIMNHMSGDWNDARGTGNSRANTYNFDYPQVPYTVKNFHPRCAVNNYNDPSNVRNCELVGLHDLDQSQEYVRSKLVDFLDDLVAVGVAGFRVDAAKHMWPSDLKTIYSRVRNLNTTHGFPKNARPYIFQEVIDYGNEAISKREYNEMAAVIEFKYSYEISNAFRGNNNLKWLVNWGEQWGFLPSKDSLVFVDNHDTQRDNPQILTYKYSKQYKMAVAFMLSHPFGTPRIMSSFDFQSKDQGPPNDGNGNILSPVIHDNICSNGWICEHRWRQIFNMVRFRNLVKGTRIDNWWDNGSNQIAFSRGCSGFVVFNGDRYDLKRNLKVCLPPGHYCDVISGNLENGRCTGKVVTVQSDGNAGIEIGAGEEDGVLAIHVKAKMA</sequence>
<evidence type="ECO:0000256" key="11">
    <source>
        <dbReference type="ARBA" id="ARBA00023214"/>
    </source>
</evidence>
<dbReference type="GO" id="GO:0005975">
    <property type="term" value="P:carbohydrate metabolic process"/>
    <property type="evidence" value="ECO:0007669"/>
    <property type="project" value="InterPro"/>
</dbReference>
<keyword evidence="7" id="KW-0479">Metal-binding</keyword>
<feature type="signal peptide" evidence="16">
    <location>
        <begin position="1"/>
        <end position="17"/>
    </location>
</feature>
<dbReference type="InterPro" id="IPR006047">
    <property type="entry name" value="GH13_cat_dom"/>
</dbReference>
<evidence type="ECO:0000256" key="2">
    <source>
        <dbReference type="ARBA" id="ARBA00001913"/>
    </source>
</evidence>
<evidence type="ECO:0000256" key="4">
    <source>
        <dbReference type="ARBA" id="ARBA00008061"/>
    </source>
</evidence>
<feature type="domain" description="Alpha-amylase C-terminal" evidence="17">
    <location>
        <begin position="403"/>
        <end position="491"/>
    </location>
</feature>
<dbReference type="EMBL" id="KZ288230">
    <property type="protein sequence ID" value="PBC31627.1"/>
    <property type="molecule type" value="Genomic_DNA"/>
</dbReference>
<reference evidence="19 20" key="1">
    <citation type="submission" date="2014-07" db="EMBL/GenBank/DDBJ databases">
        <title>Genomic and transcriptomic analysis on Apis cerana provide comprehensive insights into honey bee biology.</title>
        <authorList>
            <person name="Diao Q."/>
            <person name="Sun L."/>
            <person name="Zheng H."/>
            <person name="Zheng H."/>
            <person name="Xu S."/>
            <person name="Wang S."/>
            <person name="Zeng Z."/>
            <person name="Hu F."/>
            <person name="Su S."/>
            <person name="Wu J."/>
        </authorList>
    </citation>
    <scope>NUCLEOTIDE SEQUENCE [LARGE SCALE GENOMIC DNA]</scope>
    <source>
        <tissue evidence="19">Pupae without intestine</tissue>
    </source>
</reference>
<proteinExistence type="inferred from homology"/>
<dbReference type="InterPro" id="IPR013780">
    <property type="entry name" value="Glyco_hydro_b"/>
</dbReference>
<dbReference type="PRINTS" id="PR00110">
    <property type="entry name" value="ALPHAAMYLASE"/>
</dbReference>
<evidence type="ECO:0000256" key="3">
    <source>
        <dbReference type="ARBA" id="ARBA00001923"/>
    </source>
</evidence>
<evidence type="ECO:0000256" key="5">
    <source>
        <dbReference type="ARBA" id="ARBA00011245"/>
    </source>
</evidence>
<protein>
    <recommendedName>
        <fullName evidence="6 15">Alpha-amylase</fullName>
        <ecNumber evidence="6 15">3.2.1.1</ecNumber>
    </recommendedName>
</protein>
<evidence type="ECO:0000256" key="12">
    <source>
        <dbReference type="ARBA" id="ARBA00023277"/>
    </source>
</evidence>
<evidence type="ECO:0000259" key="17">
    <source>
        <dbReference type="SMART" id="SM00632"/>
    </source>
</evidence>
<dbReference type="InterPro" id="IPR031319">
    <property type="entry name" value="A-amylase_C"/>
</dbReference>
<dbReference type="SMART" id="SM00642">
    <property type="entry name" value="Aamy"/>
    <property type="match status" value="1"/>
</dbReference>
<evidence type="ECO:0000256" key="14">
    <source>
        <dbReference type="RuleBase" id="RU003615"/>
    </source>
</evidence>
<feature type="chain" id="PRO_5013399467" description="Alpha-amylase" evidence="16">
    <location>
        <begin position="18"/>
        <end position="493"/>
    </location>
</feature>
<dbReference type="InterPro" id="IPR006048">
    <property type="entry name" value="A-amylase/branching_C"/>
</dbReference>
<evidence type="ECO:0000256" key="9">
    <source>
        <dbReference type="ARBA" id="ARBA00022837"/>
    </source>
</evidence>
<evidence type="ECO:0000256" key="16">
    <source>
        <dbReference type="SAM" id="SignalP"/>
    </source>
</evidence>
<comment type="catalytic activity">
    <reaction evidence="1 15">
        <text>Endohydrolysis of (1-&gt;4)-alpha-D-glucosidic linkages in polysaccharides containing three or more (1-&gt;4)-alpha-linked D-glucose units.</text>
        <dbReference type="EC" id="3.2.1.1"/>
    </reaction>
</comment>